<evidence type="ECO:0000256" key="1">
    <source>
        <dbReference type="SAM" id="Phobius"/>
    </source>
</evidence>
<dbReference type="Pfam" id="PF07690">
    <property type="entry name" value="MFS_1"/>
    <property type="match status" value="1"/>
</dbReference>
<evidence type="ECO:0000313" key="2">
    <source>
        <dbReference type="EMBL" id="RAG86511.1"/>
    </source>
</evidence>
<dbReference type="InterPro" id="IPR011701">
    <property type="entry name" value="MFS"/>
</dbReference>
<feature type="transmembrane region" description="Helical" evidence="1">
    <location>
        <begin position="296"/>
        <end position="315"/>
    </location>
</feature>
<name>A0A2X0ITA1_9ACTN</name>
<feature type="transmembrane region" description="Helical" evidence="1">
    <location>
        <begin position="264"/>
        <end position="284"/>
    </location>
</feature>
<feature type="transmembrane region" description="Helical" evidence="1">
    <location>
        <begin position="98"/>
        <end position="115"/>
    </location>
</feature>
<reference evidence="2 3" key="1">
    <citation type="submission" date="2018-06" db="EMBL/GenBank/DDBJ databases">
        <title>Streptacidiphilus pinicola sp. nov., isolated from pine grove soil.</title>
        <authorList>
            <person name="Roh S.G."/>
            <person name="Park S."/>
            <person name="Kim M.-K."/>
            <person name="Yun B.-R."/>
            <person name="Park J."/>
            <person name="Kim M.J."/>
            <person name="Kim Y.S."/>
            <person name="Kim S.B."/>
        </authorList>
    </citation>
    <scope>NUCLEOTIDE SEQUENCE [LARGE SCALE GENOMIC DNA]</scope>
    <source>
        <strain evidence="2 3">MMS16-CNU450</strain>
    </source>
</reference>
<dbReference type="PANTHER" id="PTHR23523:SF2">
    <property type="entry name" value="2-NITROIMIDAZOLE TRANSPORTER"/>
    <property type="match status" value="1"/>
</dbReference>
<dbReference type="InterPro" id="IPR036259">
    <property type="entry name" value="MFS_trans_sf"/>
</dbReference>
<keyword evidence="3" id="KW-1185">Reference proteome</keyword>
<accession>A0A2X0ITA1</accession>
<feature type="transmembrane region" description="Helical" evidence="1">
    <location>
        <begin position="355"/>
        <end position="378"/>
    </location>
</feature>
<protein>
    <submittedName>
        <fullName evidence="2">MFS transporter</fullName>
    </submittedName>
</protein>
<feature type="transmembrane region" description="Helical" evidence="1">
    <location>
        <begin position="121"/>
        <end position="143"/>
    </location>
</feature>
<dbReference type="Gene3D" id="1.20.1250.20">
    <property type="entry name" value="MFS general substrate transporter like domains"/>
    <property type="match status" value="1"/>
</dbReference>
<keyword evidence="1" id="KW-1133">Transmembrane helix</keyword>
<feature type="transmembrane region" description="Helical" evidence="1">
    <location>
        <begin position="21"/>
        <end position="41"/>
    </location>
</feature>
<dbReference type="AlphaFoldDB" id="A0A2X0ITA1"/>
<feature type="transmembrane region" description="Helical" evidence="1">
    <location>
        <begin position="321"/>
        <end position="343"/>
    </location>
</feature>
<feature type="transmembrane region" description="Helical" evidence="1">
    <location>
        <begin position="155"/>
        <end position="174"/>
    </location>
</feature>
<dbReference type="GO" id="GO:0022857">
    <property type="term" value="F:transmembrane transporter activity"/>
    <property type="evidence" value="ECO:0007669"/>
    <property type="project" value="InterPro"/>
</dbReference>
<comment type="caution">
    <text evidence="2">The sequence shown here is derived from an EMBL/GenBank/DDBJ whole genome shotgun (WGS) entry which is preliminary data.</text>
</comment>
<feature type="transmembrane region" description="Helical" evidence="1">
    <location>
        <begin position="61"/>
        <end position="86"/>
    </location>
</feature>
<dbReference type="InterPro" id="IPR052524">
    <property type="entry name" value="MFS_Cyanate_Porter"/>
</dbReference>
<dbReference type="EMBL" id="QKYN01000026">
    <property type="protein sequence ID" value="RAG86511.1"/>
    <property type="molecule type" value="Genomic_DNA"/>
</dbReference>
<feature type="transmembrane region" description="Helical" evidence="1">
    <location>
        <begin position="384"/>
        <end position="405"/>
    </location>
</feature>
<sequence length="413" mass="41635">MSRSVLDTPVSSTSAPSAASRLARVVAHPATALVGILLVSLNMRASVSAISPLLGDVSTHYGLSATAGGLLTTIPVLMMGSVAPLAARLNRRVGAERVVALALLTLIAGIVVRVLPGAWALFAGSMVLGAGIALLNVTMPGLVKRDFPERAAAMTGVYTTSMIVGATLAAALSVPLEHAFGGWAGSMASWSVLAAFAFLAWLPQLRSAKRPAPAASATTSKVAGLWKHPLAWQLAVFMGIQSLLSYTLIAWLPTILTTQGMARGTAGAVFAVSSLVQIPAAFFIPLTAGRTNNQRVLVALMVGSMATGVAGLLVAPTAAAWVWAILIGVAQGGGFGLAMAMIVLRSGSAQVASQLSGMSQLVGYFIAAAGPVGFGAAHQATGGWALPLGILLACCALGLGAGLGAGRKLVLSS</sequence>
<proteinExistence type="predicted"/>
<keyword evidence="1" id="KW-0812">Transmembrane</keyword>
<feature type="transmembrane region" description="Helical" evidence="1">
    <location>
        <begin position="230"/>
        <end position="252"/>
    </location>
</feature>
<gene>
    <name evidence="2" type="ORF">DN069_06010</name>
</gene>
<dbReference type="RefSeq" id="WP_111499786.1">
    <property type="nucleotide sequence ID" value="NZ_QKYN01000026.1"/>
</dbReference>
<dbReference type="PANTHER" id="PTHR23523">
    <property type="match status" value="1"/>
</dbReference>
<dbReference type="OrthoDB" id="5317164at2"/>
<keyword evidence="1" id="KW-0472">Membrane</keyword>
<dbReference type="SUPFAM" id="SSF103473">
    <property type="entry name" value="MFS general substrate transporter"/>
    <property type="match status" value="1"/>
</dbReference>
<evidence type="ECO:0000313" key="3">
    <source>
        <dbReference type="Proteomes" id="UP000248889"/>
    </source>
</evidence>
<organism evidence="2 3">
    <name type="scientific">Streptacidiphilus pinicola</name>
    <dbReference type="NCBI Taxonomy" id="2219663"/>
    <lineage>
        <taxon>Bacteria</taxon>
        <taxon>Bacillati</taxon>
        <taxon>Actinomycetota</taxon>
        <taxon>Actinomycetes</taxon>
        <taxon>Kitasatosporales</taxon>
        <taxon>Streptomycetaceae</taxon>
        <taxon>Streptacidiphilus</taxon>
    </lineage>
</organism>
<feature type="transmembrane region" description="Helical" evidence="1">
    <location>
        <begin position="180"/>
        <end position="202"/>
    </location>
</feature>
<dbReference type="CDD" id="cd17339">
    <property type="entry name" value="MFS_NIMT_CynX_like"/>
    <property type="match status" value="1"/>
</dbReference>
<dbReference type="Proteomes" id="UP000248889">
    <property type="component" value="Unassembled WGS sequence"/>
</dbReference>